<reference evidence="1" key="1">
    <citation type="submission" date="2021-01" db="EMBL/GenBank/DDBJ databases">
        <authorList>
            <person name="Kaushik A."/>
        </authorList>
    </citation>
    <scope>NUCLEOTIDE SEQUENCE</scope>
    <source>
        <strain evidence="1">AG5</strain>
    </source>
</reference>
<evidence type="ECO:0000313" key="2">
    <source>
        <dbReference type="Proteomes" id="UP000663827"/>
    </source>
</evidence>
<name>A0A8H3HKI6_9AGAM</name>
<protein>
    <recommendedName>
        <fullName evidence="3">F-box domain-containing protein</fullName>
    </recommendedName>
</protein>
<evidence type="ECO:0008006" key="3">
    <source>
        <dbReference type="Google" id="ProtNLM"/>
    </source>
</evidence>
<dbReference type="AlphaFoldDB" id="A0A8H3HKI6"/>
<dbReference type="EMBL" id="CAJNJQ010000069">
    <property type="protein sequence ID" value="CAE7054085.1"/>
    <property type="molecule type" value="Genomic_DNA"/>
</dbReference>
<dbReference type="SUPFAM" id="SSF81383">
    <property type="entry name" value="F-box domain"/>
    <property type="match status" value="1"/>
</dbReference>
<dbReference type="Proteomes" id="UP000663827">
    <property type="component" value="Unassembled WGS sequence"/>
</dbReference>
<proteinExistence type="predicted"/>
<accession>A0A8H3HKI6</accession>
<evidence type="ECO:0000313" key="1">
    <source>
        <dbReference type="EMBL" id="CAE7054085.1"/>
    </source>
</evidence>
<comment type="caution">
    <text evidence="1">The sequence shown here is derived from an EMBL/GenBank/DDBJ whole genome shotgun (WGS) entry which is preliminary data.</text>
</comment>
<sequence length="506" mass="57147">MPINELPVEVLSRVFTLGEGMQRGPRAIGLPYVGFQDLAVQVCHRWREVAISTPELWIYIFISHPPPHSRAGLYVSRSGTLPLHIDLDMQKPFIKSIHPFQDTKQAERALEALDFIEKTGGKRDRWGSLVIFSKSLFTIISIYSFFTRSPTPALRFVSIKWTAHDHIVDIQEEICVEQFELSNPTLAHGSERPQIHHVEFNGLPKHFMFGSHVPLVSNLTRFTFICPKTMSLPSHEEFSAVLSASPRLEHLTVDMRAARSGYLEPEYEPADIASFQVQLPLLRSFSLDTSHLSRWSLHLLQIVDAPGVEYLDINTDSGSDLSHMPMDLYRYLARGRINGILQCYAPIDDNTQGSGPVFPRLKHLNVGRMTQNVQDILFVYCAFPLVTGATLGGLGLLALQEHPEYLPNASHFTYIDDETVDLPIMIEFANSRTEHKAISTLVWCVDRPKVLCILLDLEDGGTHPGADRHYHSLPELQVDHLIIRQIAQAPLYVADSDDEIYAFLGR</sequence>
<organism evidence="1 2">
    <name type="scientific">Rhizoctonia solani</name>
    <dbReference type="NCBI Taxonomy" id="456999"/>
    <lineage>
        <taxon>Eukaryota</taxon>
        <taxon>Fungi</taxon>
        <taxon>Dikarya</taxon>
        <taxon>Basidiomycota</taxon>
        <taxon>Agaricomycotina</taxon>
        <taxon>Agaricomycetes</taxon>
        <taxon>Cantharellales</taxon>
        <taxon>Ceratobasidiaceae</taxon>
        <taxon>Rhizoctonia</taxon>
    </lineage>
</organism>
<dbReference type="InterPro" id="IPR036047">
    <property type="entry name" value="F-box-like_dom_sf"/>
</dbReference>
<gene>
    <name evidence="1" type="ORF">RDB_LOCUS3006</name>
</gene>